<dbReference type="Proteomes" id="UP001168380">
    <property type="component" value="Unassembled WGS sequence"/>
</dbReference>
<reference evidence="2" key="1">
    <citation type="submission" date="2023-07" db="EMBL/GenBank/DDBJ databases">
        <title>Gilvimarinus algae sp. nov., isolated from the surface of Kelp.</title>
        <authorList>
            <person name="Sun Y.Y."/>
            <person name="Gong Y."/>
            <person name="Du Z.J."/>
        </authorList>
    </citation>
    <scope>NUCLEOTIDE SEQUENCE</scope>
    <source>
        <strain evidence="2">SDUM040014</strain>
    </source>
</reference>
<comment type="caution">
    <text evidence="2">The sequence shown here is derived from an EMBL/GenBank/DDBJ whole genome shotgun (WGS) entry which is preliminary data.</text>
</comment>
<evidence type="ECO:0008006" key="4">
    <source>
        <dbReference type="Google" id="ProtNLM"/>
    </source>
</evidence>
<evidence type="ECO:0000313" key="3">
    <source>
        <dbReference type="Proteomes" id="UP001168380"/>
    </source>
</evidence>
<evidence type="ECO:0000313" key="2">
    <source>
        <dbReference type="EMBL" id="MDO3380611.1"/>
    </source>
</evidence>
<feature type="signal peptide" evidence="1">
    <location>
        <begin position="1"/>
        <end position="35"/>
    </location>
</feature>
<dbReference type="RefSeq" id="WP_302710735.1">
    <property type="nucleotide sequence ID" value="NZ_JAULRT010000027.1"/>
</dbReference>
<name>A0ABT8T905_9GAMM</name>
<dbReference type="EMBL" id="JAULRT010000027">
    <property type="protein sequence ID" value="MDO3380611.1"/>
    <property type="molecule type" value="Genomic_DNA"/>
</dbReference>
<organism evidence="2 3">
    <name type="scientific">Gilvimarinus algae</name>
    <dbReference type="NCBI Taxonomy" id="3058037"/>
    <lineage>
        <taxon>Bacteria</taxon>
        <taxon>Pseudomonadati</taxon>
        <taxon>Pseudomonadota</taxon>
        <taxon>Gammaproteobacteria</taxon>
        <taxon>Cellvibrionales</taxon>
        <taxon>Cellvibrionaceae</taxon>
        <taxon>Gilvimarinus</taxon>
    </lineage>
</organism>
<evidence type="ECO:0000256" key="1">
    <source>
        <dbReference type="SAM" id="SignalP"/>
    </source>
</evidence>
<sequence>MSYRPAYVLPHKHRLTAFLASNVLLALLWLPAATANEAAGTGSADSGPVATTMPSSKIENFALWQDSEFSTFFYDTTADFSQYDQAVFFPMTFDRMALTGAGNNEYIASWEKSTFEEMDEICQFFDDYIQKTFKRSDVLQATQRGGPNVLAIEFRMKDFMPTSMRREDALDTVGESRNRLGVGTLTFQAVLVESQTGKLVAVIEDGLEIKSSSYAADDRVGRNLAWKRSFQRVVQKLRDDIETRQAI</sequence>
<feature type="chain" id="PRO_5046825926" description="DUF3313 domain-containing protein" evidence="1">
    <location>
        <begin position="36"/>
        <end position="247"/>
    </location>
</feature>
<keyword evidence="1" id="KW-0732">Signal</keyword>
<gene>
    <name evidence="2" type="ORF">QWI16_00415</name>
</gene>
<keyword evidence="3" id="KW-1185">Reference proteome</keyword>
<accession>A0ABT8T905</accession>
<proteinExistence type="predicted"/>
<protein>
    <recommendedName>
        <fullName evidence="4">DUF3313 domain-containing protein</fullName>
    </recommendedName>
</protein>